<evidence type="ECO:0000256" key="1">
    <source>
        <dbReference type="SAM" id="MobiDB-lite"/>
    </source>
</evidence>
<reference evidence="2" key="1">
    <citation type="submission" date="2021-02" db="EMBL/GenBank/DDBJ databases">
        <authorList>
            <person name="Dougan E. K."/>
            <person name="Rhodes N."/>
            <person name="Thang M."/>
            <person name="Chan C."/>
        </authorList>
    </citation>
    <scope>NUCLEOTIDE SEQUENCE</scope>
</reference>
<comment type="caution">
    <text evidence="2">The sequence shown here is derived from an EMBL/GenBank/DDBJ whole genome shotgun (WGS) entry which is preliminary data.</text>
</comment>
<evidence type="ECO:0000313" key="3">
    <source>
        <dbReference type="Proteomes" id="UP000649617"/>
    </source>
</evidence>
<proteinExistence type="predicted"/>
<dbReference type="AlphaFoldDB" id="A0A812S1I4"/>
<dbReference type="Proteomes" id="UP000649617">
    <property type="component" value="Unassembled WGS sequence"/>
</dbReference>
<feature type="region of interest" description="Disordered" evidence="1">
    <location>
        <begin position="65"/>
        <end position="100"/>
    </location>
</feature>
<name>A0A812S1I4_SYMPI</name>
<dbReference type="EMBL" id="CAJNIZ010022382">
    <property type="protein sequence ID" value="CAE7461446.1"/>
    <property type="molecule type" value="Genomic_DNA"/>
</dbReference>
<evidence type="ECO:0000313" key="2">
    <source>
        <dbReference type="EMBL" id="CAE7461446.1"/>
    </source>
</evidence>
<sequence length="100" mass="10563">MERHRFEGDLKQIKDAIAKMNGRLNDIEAGGDRQLVGDLETEMGHMIEALREVEAGFENAYSQHSQQVSKGSSAKVAAPHGAAPHGAAAHGADANGTISV</sequence>
<gene>
    <name evidence="2" type="ORF">SPIL2461_LOCUS11529</name>
</gene>
<protein>
    <submittedName>
        <fullName evidence="2">Uncharacterized protein</fullName>
    </submittedName>
</protein>
<feature type="compositionally biased region" description="Low complexity" evidence="1">
    <location>
        <begin position="77"/>
        <end position="92"/>
    </location>
</feature>
<organism evidence="2 3">
    <name type="scientific">Symbiodinium pilosum</name>
    <name type="common">Dinoflagellate</name>
    <dbReference type="NCBI Taxonomy" id="2952"/>
    <lineage>
        <taxon>Eukaryota</taxon>
        <taxon>Sar</taxon>
        <taxon>Alveolata</taxon>
        <taxon>Dinophyceae</taxon>
        <taxon>Suessiales</taxon>
        <taxon>Symbiodiniaceae</taxon>
        <taxon>Symbiodinium</taxon>
    </lineage>
</organism>
<keyword evidence="3" id="KW-1185">Reference proteome</keyword>
<dbReference type="OrthoDB" id="10514711at2759"/>
<accession>A0A812S1I4</accession>